<evidence type="ECO:0000256" key="3">
    <source>
        <dbReference type="ARBA" id="ARBA00022630"/>
    </source>
</evidence>
<dbReference type="InterPro" id="IPR037069">
    <property type="entry name" value="AcylCoA_DH/ox_N_sf"/>
</dbReference>
<reference evidence="7 8" key="1">
    <citation type="journal article" date="2018" name="Mol. Biol. Evol.">
        <title>Broad Genomic Sampling Reveals a Smut Pathogenic Ancestry of the Fungal Clade Ustilaginomycotina.</title>
        <authorList>
            <person name="Kijpornyongpan T."/>
            <person name="Mondo S.J."/>
            <person name="Barry K."/>
            <person name="Sandor L."/>
            <person name="Lee J."/>
            <person name="Lipzen A."/>
            <person name="Pangilinan J."/>
            <person name="LaButti K."/>
            <person name="Hainaut M."/>
            <person name="Henrissat B."/>
            <person name="Grigoriev I.V."/>
            <person name="Spatafora J.W."/>
            <person name="Aime M.C."/>
        </authorList>
    </citation>
    <scope>NUCLEOTIDE SEQUENCE [LARGE SCALE GENOMIC DNA]</scope>
    <source>
        <strain evidence="7 8">MCA 4198</strain>
    </source>
</reference>
<dbReference type="SUPFAM" id="SSF55856">
    <property type="entry name" value="Cytochrome b5-like heme/steroid binding domain"/>
    <property type="match status" value="1"/>
</dbReference>
<dbReference type="Proteomes" id="UP000245768">
    <property type="component" value="Unassembled WGS sequence"/>
</dbReference>
<dbReference type="GO" id="GO:0033539">
    <property type="term" value="P:fatty acid beta-oxidation using acyl-CoA dehydrogenase"/>
    <property type="evidence" value="ECO:0007669"/>
    <property type="project" value="TreeGrafter"/>
</dbReference>
<dbReference type="InParanoid" id="A0A316YMQ4"/>
<accession>A0A316YMQ4</accession>
<evidence type="ECO:0000313" key="7">
    <source>
        <dbReference type="EMBL" id="PWN90346.1"/>
    </source>
</evidence>
<dbReference type="PROSITE" id="PS50255">
    <property type="entry name" value="CYTOCHROME_B5_2"/>
    <property type="match status" value="1"/>
</dbReference>
<dbReference type="GO" id="GO:0005737">
    <property type="term" value="C:cytoplasm"/>
    <property type="evidence" value="ECO:0007669"/>
    <property type="project" value="TreeGrafter"/>
</dbReference>
<dbReference type="Gene3D" id="1.10.540.10">
    <property type="entry name" value="Acyl-CoA dehydrogenase/oxidase, N-terminal domain"/>
    <property type="match status" value="1"/>
</dbReference>
<dbReference type="AlphaFoldDB" id="A0A316YMQ4"/>
<sequence>MSAQTANGKEVQFYSRDDVAKHNKQGDVWIVIDATIYNVSKFAELHPGGESVFYDEEVAGQECTETFFGLHRHEVLLKPAYQRLIVGKIKGEESVIKVPEPGAASKVPYAEPMWLTPNYHSPYYTDSHRRLQKAMRAFVDDRIHEVAQRCEDNGKRPDVDLVQEMGANGLNAMRMGPGKHLQGRKLFADVKAEEFNYFHELVITQELVRMGARGFGDALQGGMVIGLPPIMNFGSDDLKKEIVEPVLAGNKFICLAISEAFAGSDVMGIRTTATLTEDGEHYIVNGTKKWITNGVFADYFTTAVKTDMGFAVICVPRSCGGVETKQIKTSYSTTAGTAYVTYDNVKVPKRYLVGEDGLGIQIILSNFNHERWVMCCSTIRAARAMCEQDMLWANQRKAFGKPLNGQAAVRQKLAQCISLAEAAQNWLESVTYQMCNMSYKQQSLFLAGQVALLKSWSTRVSHEVADASVQLFGGRGLTKSGMGRFAEEFHRTYKFDAVLGGSEEILADLGIRQALRFMPQDQKL</sequence>
<protein>
    <submittedName>
        <fullName evidence="7">Acyl-CoA dehydrogenase NM domain-like protein</fullName>
    </submittedName>
</protein>
<dbReference type="InterPro" id="IPR036250">
    <property type="entry name" value="AcylCo_DH-like_C"/>
</dbReference>
<dbReference type="PROSITE" id="PS00072">
    <property type="entry name" value="ACYL_COA_DH_1"/>
    <property type="match status" value="1"/>
</dbReference>
<dbReference type="Pfam" id="PF02770">
    <property type="entry name" value="Acyl-CoA_dh_M"/>
    <property type="match status" value="1"/>
</dbReference>
<evidence type="ECO:0000256" key="2">
    <source>
        <dbReference type="ARBA" id="ARBA00009347"/>
    </source>
</evidence>
<dbReference type="Pfam" id="PF00173">
    <property type="entry name" value="Cyt-b5"/>
    <property type="match status" value="1"/>
</dbReference>
<dbReference type="InterPro" id="IPR006089">
    <property type="entry name" value="Acyl-CoA_DH_CS"/>
</dbReference>
<dbReference type="InterPro" id="IPR001199">
    <property type="entry name" value="Cyt_B5-like_heme/steroid-bd"/>
</dbReference>
<keyword evidence="5" id="KW-0560">Oxidoreductase</keyword>
<organism evidence="7 8">
    <name type="scientific">Acaromyces ingoldii</name>
    <dbReference type="NCBI Taxonomy" id="215250"/>
    <lineage>
        <taxon>Eukaryota</taxon>
        <taxon>Fungi</taxon>
        <taxon>Dikarya</taxon>
        <taxon>Basidiomycota</taxon>
        <taxon>Ustilaginomycotina</taxon>
        <taxon>Exobasidiomycetes</taxon>
        <taxon>Exobasidiales</taxon>
        <taxon>Cryptobasidiaceae</taxon>
        <taxon>Acaromyces</taxon>
    </lineage>
</organism>
<dbReference type="Pfam" id="PF02771">
    <property type="entry name" value="Acyl-CoA_dh_N"/>
    <property type="match status" value="1"/>
</dbReference>
<comment type="cofactor">
    <cofactor evidence="1">
        <name>FAD</name>
        <dbReference type="ChEBI" id="CHEBI:57692"/>
    </cofactor>
</comment>
<dbReference type="Pfam" id="PF00441">
    <property type="entry name" value="Acyl-CoA_dh_1"/>
    <property type="match status" value="1"/>
</dbReference>
<dbReference type="GO" id="GO:0050660">
    <property type="term" value="F:flavin adenine dinucleotide binding"/>
    <property type="evidence" value="ECO:0007669"/>
    <property type="project" value="InterPro"/>
</dbReference>
<dbReference type="InterPro" id="IPR006091">
    <property type="entry name" value="Acyl-CoA_Oxase/DH_mid-dom"/>
</dbReference>
<dbReference type="InterPro" id="IPR009075">
    <property type="entry name" value="AcylCo_DH/oxidase_C"/>
</dbReference>
<dbReference type="GeneID" id="37043580"/>
<dbReference type="InterPro" id="IPR036400">
    <property type="entry name" value="Cyt_B5-like_heme/steroid_sf"/>
</dbReference>
<proteinExistence type="inferred from homology"/>
<dbReference type="Gene3D" id="1.20.140.10">
    <property type="entry name" value="Butyryl-CoA Dehydrogenase, subunit A, domain 3"/>
    <property type="match status" value="1"/>
</dbReference>
<gene>
    <name evidence="7" type="ORF">FA10DRAFT_266836</name>
</gene>
<dbReference type="InterPro" id="IPR050741">
    <property type="entry name" value="Acyl-CoA_dehydrogenase"/>
</dbReference>
<evidence type="ECO:0000256" key="4">
    <source>
        <dbReference type="ARBA" id="ARBA00022827"/>
    </source>
</evidence>
<dbReference type="PANTHER" id="PTHR48083">
    <property type="entry name" value="MEDIUM-CHAIN SPECIFIC ACYL-COA DEHYDROGENASE, MITOCHONDRIAL-RELATED"/>
    <property type="match status" value="1"/>
</dbReference>
<keyword evidence="4" id="KW-0274">FAD</keyword>
<dbReference type="OrthoDB" id="2588832at2759"/>
<dbReference type="GO" id="GO:0003995">
    <property type="term" value="F:acyl-CoA dehydrogenase activity"/>
    <property type="evidence" value="ECO:0007669"/>
    <property type="project" value="InterPro"/>
</dbReference>
<dbReference type="Gene3D" id="2.40.110.10">
    <property type="entry name" value="Butyryl-CoA Dehydrogenase, subunit A, domain 2"/>
    <property type="match status" value="1"/>
</dbReference>
<dbReference type="RefSeq" id="XP_025377544.1">
    <property type="nucleotide sequence ID" value="XM_025521664.1"/>
</dbReference>
<feature type="domain" description="Cytochrome b5 heme-binding" evidence="6">
    <location>
        <begin position="11"/>
        <end position="90"/>
    </location>
</feature>
<comment type="similarity">
    <text evidence="2">Belongs to the acyl-CoA dehydrogenase family.</text>
</comment>
<evidence type="ECO:0000259" key="6">
    <source>
        <dbReference type="PROSITE" id="PS50255"/>
    </source>
</evidence>
<dbReference type="InterPro" id="IPR009100">
    <property type="entry name" value="AcylCoA_DH/oxidase_NM_dom_sf"/>
</dbReference>
<dbReference type="STRING" id="215250.A0A316YMQ4"/>
<dbReference type="Gene3D" id="3.10.120.10">
    <property type="entry name" value="Cytochrome b5-like heme/steroid binding domain"/>
    <property type="match status" value="1"/>
</dbReference>
<keyword evidence="8" id="KW-1185">Reference proteome</keyword>
<name>A0A316YMQ4_9BASI</name>
<dbReference type="InterPro" id="IPR013786">
    <property type="entry name" value="AcylCoA_DH/ox_N"/>
</dbReference>
<dbReference type="SMART" id="SM01117">
    <property type="entry name" value="Cyt-b5"/>
    <property type="match status" value="1"/>
</dbReference>
<evidence type="ECO:0000256" key="1">
    <source>
        <dbReference type="ARBA" id="ARBA00001974"/>
    </source>
</evidence>
<evidence type="ECO:0000256" key="5">
    <source>
        <dbReference type="ARBA" id="ARBA00023002"/>
    </source>
</evidence>
<dbReference type="SUPFAM" id="SSF47203">
    <property type="entry name" value="Acyl-CoA dehydrogenase C-terminal domain-like"/>
    <property type="match status" value="1"/>
</dbReference>
<dbReference type="InterPro" id="IPR046373">
    <property type="entry name" value="Acyl-CoA_Oxase/DH_mid-dom_sf"/>
</dbReference>
<evidence type="ECO:0000313" key="8">
    <source>
        <dbReference type="Proteomes" id="UP000245768"/>
    </source>
</evidence>
<keyword evidence="3" id="KW-0285">Flavoprotein</keyword>
<dbReference type="EMBL" id="KZ819636">
    <property type="protein sequence ID" value="PWN90346.1"/>
    <property type="molecule type" value="Genomic_DNA"/>
</dbReference>
<dbReference type="PANTHER" id="PTHR48083:SF28">
    <property type="entry name" value="ACYL-COA DEHYDROGENASE FAMILY PROTEIN (AFU_ORTHOLOGUE AFUA_6G10880)-RELATED"/>
    <property type="match status" value="1"/>
</dbReference>
<dbReference type="SUPFAM" id="SSF56645">
    <property type="entry name" value="Acyl-CoA dehydrogenase NM domain-like"/>
    <property type="match status" value="1"/>
</dbReference>